<evidence type="ECO:0000259" key="2">
    <source>
        <dbReference type="Pfam" id="PF09331"/>
    </source>
</evidence>
<evidence type="ECO:0000313" key="4">
    <source>
        <dbReference type="Proteomes" id="UP000826656"/>
    </source>
</evidence>
<feature type="domain" description="DUF1985" evidence="2">
    <location>
        <begin position="7"/>
        <end position="60"/>
    </location>
</feature>
<evidence type="ECO:0000256" key="1">
    <source>
        <dbReference type="SAM" id="Coils"/>
    </source>
</evidence>
<sequence>MLHFEPEERFKIGVLYFISTFLTGFEVSKTSIPKLYFDLVESGQYVNFPWGTECFMLTLKACSCRLGNNPTSFKFSQFHLALQIWFYERCHPFDNTVAIRFANGTPRILNWKTSNETLTDEEMNATDQNNLHESSSHHEMKNQATLERNDVDLNEKYVELKEGIAEVRQELKELKDNVDKHMTELKAYVNNSTKLIIDEIRMMPINMLKKLNKTRMDQPSVSMREYIDISNTDAKAQNSIDQTVGGVFNADIPGSSTSKPPTLNNYPDLTMTQIELDSILNVTTTLDLLPRNRNPGKYDTSSYIRLLEGESSVKRGPIFSRIKHRFESHNGIEVAAELIDEFNK</sequence>
<keyword evidence="4" id="KW-1185">Reference proteome</keyword>
<dbReference type="PANTHER" id="PTHR48302">
    <property type="entry name" value="ULP1 PROTEASE FAMILY, C-TERMINAL CATALYTIC DOMAIN CONTAINING PROTEIN"/>
    <property type="match status" value="1"/>
</dbReference>
<organism evidence="3 4">
    <name type="scientific">Solanum tuberosum</name>
    <name type="common">Potato</name>
    <dbReference type="NCBI Taxonomy" id="4113"/>
    <lineage>
        <taxon>Eukaryota</taxon>
        <taxon>Viridiplantae</taxon>
        <taxon>Streptophyta</taxon>
        <taxon>Embryophyta</taxon>
        <taxon>Tracheophyta</taxon>
        <taxon>Spermatophyta</taxon>
        <taxon>Magnoliopsida</taxon>
        <taxon>eudicotyledons</taxon>
        <taxon>Gunneridae</taxon>
        <taxon>Pentapetalae</taxon>
        <taxon>asterids</taxon>
        <taxon>lamiids</taxon>
        <taxon>Solanales</taxon>
        <taxon>Solanaceae</taxon>
        <taxon>Solanoideae</taxon>
        <taxon>Solaneae</taxon>
        <taxon>Solanum</taxon>
    </lineage>
</organism>
<evidence type="ECO:0000313" key="3">
    <source>
        <dbReference type="EMBL" id="KAH0776625.1"/>
    </source>
</evidence>
<feature type="coiled-coil region" evidence="1">
    <location>
        <begin position="157"/>
        <end position="191"/>
    </location>
</feature>
<comment type="caution">
    <text evidence="3">The sequence shown here is derived from an EMBL/GenBank/DDBJ whole genome shotgun (WGS) entry which is preliminary data.</text>
</comment>
<dbReference type="Pfam" id="PF09331">
    <property type="entry name" value="DUF1985"/>
    <property type="match status" value="1"/>
</dbReference>
<name>A0ABQ7W9D6_SOLTU</name>
<gene>
    <name evidence="3" type="ORF">KY290_008036</name>
</gene>
<dbReference type="InterPro" id="IPR015410">
    <property type="entry name" value="DUF1985"/>
</dbReference>
<keyword evidence="1" id="KW-0175">Coiled coil</keyword>
<reference evidence="3 4" key="1">
    <citation type="journal article" date="2021" name="bioRxiv">
        <title>Chromosome-scale and haplotype-resolved genome assembly of a tetraploid potato cultivar.</title>
        <authorList>
            <person name="Sun H."/>
            <person name="Jiao W.-B."/>
            <person name="Krause K."/>
            <person name="Campoy J.A."/>
            <person name="Goel M."/>
            <person name="Folz-Donahue K."/>
            <person name="Kukat C."/>
            <person name="Huettel B."/>
            <person name="Schneeberger K."/>
        </authorList>
    </citation>
    <scope>NUCLEOTIDE SEQUENCE [LARGE SCALE GENOMIC DNA]</scope>
    <source>
        <strain evidence="3">SolTubOtavaFocal</strain>
        <tissue evidence="3">Leaves</tissue>
    </source>
</reference>
<proteinExistence type="predicted"/>
<dbReference type="EMBL" id="JAIVGD010000003">
    <property type="protein sequence ID" value="KAH0776625.1"/>
    <property type="molecule type" value="Genomic_DNA"/>
</dbReference>
<accession>A0ABQ7W9D6</accession>
<dbReference type="Proteomes" id="UP000826656">
    <property type="component" value="Unassembled WGS sequence"/>
</dbReference>
<dbReference type="PANTHER" id="PTHR48302:SF2">
    <property type="entry name" value="DUF1985 DOMAIN-CONTAINING PROTEIN"/>
    <property type="match status" value="1"/>
</dbReference>
<protein>
    <recommendedName>
        <fullName evidence="2">DUF1985 domain-containing protein</fullName>
    </recommendedName>
</protein>